<gene>
    <name evidence="1" type="ORF">ABIF29_007052</name>
</gene>
<reference evidence="1 2" key="1">
    <citation type="submission" date="2024-07" db="EMBL/GenBank/DDBJ databases">
        <title>Genomic Encyclopedia of Type Strains, Phase V (KMG-V): Genome sequencing to study the core and pangenomes of soil and plant-associated prokaryotes.</title>
        <authorList>
            <person name="Whitman W."/>
        </authorList>
    </citation>
    <scope>NUCLEOTIDE SEQUENCE [LARGE SCALE GENOMIC DNA]</scope>
    <source>
        <strain evidence="1 2">USDA 415</strain>
    </source>
</reference>
<protein>
    <submittedName>
        <fullName evidence="1">Uncharacterized protein</fullName>
    </submittedName>
</protein>
<organism evidence="1 2">
    <name type="scientific">Bradyrhizobium elkanii</name>
    <dbReference type="NCBI Taxonomy" id="29448"/>
    <lineage>
        <taxon>Bacteria</taxon>
        <taxon>Pseudomonadati</taxon>
        <taxon>Pseudomonadota</taxon>
        <taxon>Alphaproteobacteria</taxon>
        <taxon>Hyphomicrobiales</taxon>
        <taxon>Nitrobacteraceae</taxon>
        <taxon>Bradyrhizobium</taxon>
    </lineage>
</organism>
<keyword evidence="2" id="KW-1185">Reference proteome</keyword>
<dbReference type="RefSeq" id="WP_016841031.1">
    <property type="nucleotide sequence ID" value="NZ_BJNL01000031.1"/>
</dbReference>
<dbReference type="Proteomes" id="UP001565471">
    <property type="component" value="Unassembled WGS sequence"/>
</dbReference>
<accession>A0ABV4FBH9</accession>
<name>A0ABV4FBH9_BRAEL</name>
<evidence type="ECO:0000313" key="2">
    <source>
        <dbReference type="Proteomes" id="UP001565471"/>
    </source>
</evidence>
<proteinExistence type="predicted"/>
<dbReference type="GeneID" id="92951826"/>
<dbReference type="EMBL" id="JBGBZA010000002">
    <property type="protein sequence ID" value="MEY9320253.1"/>
    <property type="molecule type" value="Genomic_DNA"/>
</dbReference>
<comment type="caution">
    <text evidence="1">The sequence shown here is derived from an EMBL/GenBank/DDBJ whole genome shotgun (WGS) entry which is preliminary data.</text>
</comment>
<evidence type="ECO:0000313" key="1">
    <source>
        <dbReference type="EMBL" id="MEY9320253.1"/>
    </source>
</evidence>
<sequence length="80" mass="8781">MARGSSDWFAQVLTVDNTGATSREAVEIQRREYHGIYSDEAGDALIEQEYFCPSRLRFAASIGASSSERQSRAAGSSMSR</sequence>